<evidence type="ECO:0000313" key="1">
    <source>
        <dbReference type="EMBL" id="MBC3392516.1"/>
    </source>
</evidence>
<dbReference type="SUPFAM" id="SSF55331">
    <property type="entry name" value="Tautomerase/MIF"/>
    <property type="match status" value="1"/>
</dbReference>
<evidence type="ECO:0000313" key="2">
    <source>
        <dbReference type="EMBL" id="MBV4497018.1"/>
    </source>
</evidence>
<dbReference type="RefSeq" id="WP_186709021.1">
    <property type="nucleotide sequence ID" value="NZ_JABWRB020000002.1"/>
</dbReference>
<reference evidence="1 3" key="1">
    <citation type="journal article" date="2020" name="Microorganisms">
        <title>Reliable Identification of Environmental Pseudomonas Isolates Using the rpoD Gene.</title>
        <authorList>
            <consortium name="The Broad Institute Genome Sequencing Platform"/>
            <person name="Girard L."/>
            <person name="Lood C."/>
            <person name="Rokni-Zadeh H."/>
            <person name="van Noort V."/>
            <person name="Lavigne R."/>
            <person name="De Mot R."/>
        </authorList>
    </citation>
    <scope>NUCLEOTIDE SEQUENCE</scope>
    <source>
        <strain evidence="1 3">SWRI12</strain>
    </source>
</reference>
<dbReference type="Pfam" id="PF14552">
    <property type="entry name" value="Tautomerase_2"/>
    <property type="match status" value="1"/>
</dbReference>
<dbReference type="Proteomes" id="UP000636518">
    <property type="component" value="Unassembled WGS sequence"/>
</dbReference>
<gene>
    <name evidence="2" type="ORF">HU715_016840</name>
    <name evidence="1" type="ORF">HU715_22970</name>
</gene>
<reference evidence="1" key="2">
    <citation type="submission" date="2020-07" db="EMBL/GenBank/DDBJ databases">
        <authorList>
            <person name="Lood C."/>
            <person name="Girard L."/>
        </authorList>
    </citation>
    <scope>NUCLEOTIDE SEQUENCE</scope>
    <source>
        <strain evidence="1">SWRI12</strain>
    </source>
</reference>
<comment type="caution">
    <text evidence="1">The sequence shown here is derived from an EMBL/GenBank/DDBJ whole genome shotgun (WGS) entry which is preliminary data.</text>
</comment>
<keyword evidence="3" id="KW-1185">Reference proteome</keyword>
<reference evidence="2" key="3">
    <citation type="submission" date="2021-06" db="EMBL/GenBank/DDBJ databases">
        <title>Updating the genus Pseudomonas: Description of 43 new species and partition of the Pseudomonas putida group.</title>
        <authorList>
            <person name="Girard L."/>
            <person name="Lood C."/>
            <person name="Vandamme P."/>
            <person name="Rokni-Zadeh H."/>
            <person name="Van Noort V."/>
            <person name="Hofte M."/>
            <person name="Lavigne R."/>
            <person name="De Mot R."/>
        </authorList>
    </citation>
    <scope>NUCLEOTIDE SEQUENCE</scope>
    <source>
        <strain evidence="2">SWRI12</strain>
    </source>
</reference>
<dbReference type="InterPro" id="IPR037479">
    <property type="entry name" value="Tauto_MSAD"/>
</dbReference>
<proteinExistence type="predicted"/>
<dbReference type="EMBL" id="JABWRB010000037">
    <property type="protein sequence ID" value="MBC3392516.1"/>
    <property type="molecule type" value="Genomic_DNA"/>
</dbReference>
<accession>A0A923FK93</accession>
<evidence type="ECO:0000313" key="3">
    <source>
        <dbReference type="Proteomes" id="UP000636518"/>
    </source>
</evidence>
<protein>
    <submittedName>
        <fullName evidence="1">Tautomerase family protein</fullName>
    </submittedName>
</protein>
<dbReference type="InterPro" id="IPR014347">
    <property type="entry name" value="Tautomerase/MIF_sf"/>
</dbReference>
<organism evidence="1">
    <name type="scientific">Pseudomonas zanjanensis</name>
    <dbReference type="NCBI Taxonomy" id="2745496"/>
    <lineage>
        <taxon>Bacteria</taxon>
        <taxon>Pseudomonadati</taxon>
        <taxon>Pseudomonadota</taxon>
        <taxon>Gammaproteobacteria</taxon>
        <taxon>Pseudomonadales</taxon>
        <taxon>Pseudomonadaceae</taxon>
        <taxon>Pseudomonas</taxon>
    </lineage>
</organism>
<dbReference type="EMBL" id="JABWRB020000002">
    <property type="protein sequence ID" value="MBV4497018.1"/>
    <property type="molecule type" value="Genomic_DNA"/>
</dbReference>
<dbReference type="PANTHER" id="PTHR38460:SF1">
    <property type="entry name" value="TAUTOMERASE YOLI-RELATED"/>
    <property type="match status" value="1"/>
</dbReference>
<sequence length="137" mass="15756">MPFVRTAVIKGTSQSQRQRIVEGIHQALVESIGMPEDELFNLVTDYDPEQFFYSRTFNGVDRSDHLIVIEITMRRGRSDAMKRELYKKIADNLGIQARVRPQDVFIFMHENDYSDWSVGFGRFAMALVQQPGSVAPQ</sequence>
<name>A0A923FK93_9PSED</name>
<dbReference type="PANTHER" id="PTHR38460">
    <property type="entry name" value="TAUTOMERASE YOLI-RELATED"/>
    <property type="match status" value="1"/>
</dbReference>
<dbReference type="AlphaFoldDB" id="A0A923FK93"/>
<dbReference type="Gene3D" id="3.30.429.10">
    <property type="entry name" value="Macrophage Migration Inhibitory Factor"/>
    <property type="match status" value="1"/>
</dbReference>